<feature type="chain" id="PRO_5017077965" evidence="1">
    <location>
        <begin position="25"/>
        <end position="46"/>
    </location>
</feature>
<keyword evidence="3" id="KW-1185">Reference proteome</keyword>
<feature type="signal peptide" evidence="1">
    <location>
        <begin position="1"/>
        <end position="24"/>
    </location>
</feature>
<evidence type="ECO:0000256" key="1">
    <source>
        <dbReference type="SAM" id="SignalP"/>
    </source>
</evidence>
<reference evidence="2 3" key="1">
    <citation type="submission" date="2018-06" db="EMBL/GenBank/DDBJ databases">
        <authorList>
            <consortium name="Pathogen Informatics"/>
            <person name="Doyle S."/>
        </authorList>
    </citation>
    <scope>NUCLEOTIDE SEQUENCE [LARGE SCALE GENOMIC DNA]</scope>
    <source>
        <strain evidence="2 3">NCTC13337</strain>
    </source>
</reference>
<name>A0A380MW62_9GAMM</name>
<gene>
    <name evidence="2" type="ORF">NCTC13337_01910</name>
</gene>
<proteinExistence type="predicted"/>
<dbReference type="EMBL" id="UHIC01000001">
    <property type="protein sequence ID" value="SUO96538.1"/>
    <property type="molecule type" value="Genomic_DNA"/>
</dbReference>
<protein>
    <submittedName>
        <fullName evidence="2">Uncharacterized protein</fullName>
    </submittedName>
</protein>
<evidence type="ECO:0000313" key="2">
    <source>
        <dbReference type="EMBL" id="SUO96538.1"/>
    </source>
</evidence>
<evidence type="ECO:0000313" key="3">
    <source>
        <dbReference type="Proteomes" id="UP000254601"/>
    </source>
</evidence>
<sequence length="46" mass="5114">MFIRSTLKSSITLGCLCVGLTASAEQLFRISTEKNEITPQLTLRNQ</sequence>
<dbReference type="Proteomes" id="UP000254601">
    <property type="component" value="Unassembled WGS sequence"/>
</dbReference>
<organism evidence="2 3">
    <name type="scientific">Suttonella ornithocola</name>
    <dbReference type="NCBI Taxonomy" id="279832"/>
    <lineage>
        <taxon>Bacteria</taxon>
        <taxon>Pseudomonadati</taxon>
        <taxon>Pseudomonadota</taxon>
        <taxon>Gammaproteobacteria</taxon>
        <taxon>Cardiobacteriales</taxon>
        <taxon>Cardiobacteriaceae</taxon>
        <taxon>Suttonella</taxon>
    </lineage>
</organism>
<keyword evidence="1" id="KW-0732">Signal</keyword>
<dbReference type="AlphaFoldDB" id="A0A380MW62"/>
<accession>A0A380MW62</accession>